<name>A0A182J615_ANOAO</name>
<reference evidence="1" key="1">
    <citation type="submission" date="2022-08" db="UniProtKB">
        <authorList>
            <consortium name="EnsemblMetazoa"/>
        </authorList>
    </citation>
    <scope>IDENTIFICATION</scope>
    <source>
        <strain evidence="1">EBRO</strain>
    </source>
</reference>
<accession>A0A182J615</accession>
<organism evidence="1">
    <name type="scientific">Anopheles atroparvus</name>
    <name type="common">European mosquito</name>
    <dbReference type="NCBI Taxonomy" id="41427"/>
    <lineage>
        <taxon>Eukaryota</taxon>
        <taxon>Metazoa</taxon>
        <taxon>Ecdysozoa</taxon>
        <taxon>Arthropoda</taxon>
        <taxon>Hexapoda</taxon>
        <taxon>Insecta</taxon>
        <taxon>Pterygota</taxon>
        <taxon>Neoptera</taxon>
        <taxon>Endopterygota</taxon>
        <taxon>Diptera</taxon>
        <taxon>Nematocera</taxon>
        <taxon>Culicoidea</taxon>
        <taxon>Culicidae</taxon>
        <taxon>Anophelinae</taxon>
        <taxon>Anopheles</taxon>
    </lineage>
</organism>
<dbReference type="AlphaFoldDB" id="A0A182J615"/>
<dbReference type="EnsemblMetazoa" id="AATE012034-RA">
    <property type="protein sequence ID" value="AATE012034-PA.1"/>
    <property type="gene ID" value="AATE012034"/>
</dbReference>
<sequence>RTSSAVPRPSERWLNRGKNAVVILASVINLFPGVHVLVWKVLVIELRTTMYHWKSHRIRKRSSIGMSSRRFHRVAQDDRKRTPSTQLHLIFSPVKKTVALFSARDLKLSQTPFNNRSV</sequence>
<dbReference type="VEuPathDB" id="VectorBase:AATE012034"/>
<evidence type="ECO:0000313" key="1">
    <source>
        <dbReference type="EnsemblMetazoa" id="AATE012034-PA.1"/>
    </source>
</evidence>
<proteinExistence type="predicted"/>
<protein>
    <submittedName>
        <fullName evidence="1">Uncharacterized protein</fullName>
    </submittedName>
</protein>